<dbReference type="Proteomes" id="UP000193224">
    <property type="component" value="Unassembled WGS sequence"/>
</dbReference>
<feature type="transmembrane region" description="Helical" evidence="6">
    <location>
        <begin position="340"/>
        <end position="363"/>
    </location>
</feature>
<evidence type="ECO:0000256" key="2">
    <source>
        <dbReference type="ARBA" id="ARBA00022475"/>
    </source>
</evidence>
<protein>
    <submittedName>
        <fullName evidence="7">Putative permease YjgP/YjgQ family protein</fullName>
    </submittedName>
</protein>
<feature type="transmembrane region" description="Helical" evidence="6">
    <location>
        <begin position="12"/>
        <end position="33"/>
    </location>
</feature>
<dbReference type="PANTHER" id="PTHR33529:SF6">
    <property type="entry name" value="YJGP_YJGQ FAMILY PERMEASE"/>
    <property type="match status" value="1"/>
</dbReference>
<dbReference type="EMBL" id="FWXB01000007">
    <property type="protein sequence ID" value="SMC12382.1"/>
    <property type="molecule type" value="Genomic_DNA"/>
</dbReference>
<dbReference type="AlphaFoldDB" id="A0A1X7BRV2"/>
<proteinExistence type="predicted"/>
<dbReference type="Pfam" id="PF03739">
    <property type="entry name" value="LptF_LptG"/>
    <property type="match status" value="1"/>
</dbReference>
<evidence type="ECO:0000313" key="7">
    <source>
        <dbReference type="EMBL" id="SMC12382.1"/>
    </source>
</evidence>
<accession>A0A1X7BRV2</accession>
<evidence type="ECO:0000313" key="8">
    <source>
        <dbReference type="Proteomes" id="UP000193224"/>
    </source>
</evidence>
<feature type="transmembrane region" description="Helical" evidence="6">
    <location>
        <begin position="53"/>
        <end position="80"/>
    </location>
</feature>
<keyword evidence="8" id="KW-1185">Reference proteome</keyword>
<reference evidence="7 8" key="1">
    <citation type="submission" date="2017-03" db="EMBL/GenBank/DDBJ databases">
        <authorList>
            <person name="Afonso C.L."/>
            <person name="Miller P.J."/>
            <person name="Scott M.A."/>
            <person name="Spackman E."/>
            <person name="Goraichik I."/>
            <person name="Dimitrov K.M."/>
            <person name="Suarez D.L."/>
            <person name="Swayne D.E."/>
        </authorList>
    </citation>
    <scope>NUCLEOTIDE SEQUENCE [LARGE SCALE GENOMIC DNA]</scope>
    <source>
        <strain evidence="7 8">CECT 7745</strain>
    </source>
</reference>
<comment type="subcellular location">
    <subcellularLocation>
        <location evidence="1">Cell membrane</location>
        <topology evidence="1">Multi-pass membrane protein</topology>
    </subcellularLocation>
</comment>
<feature type="transmembrane region" description="Helical" evidence="6">
    <location>
        <begin position="310"/>
        <end position="328"/>
    </location>
</feature>
<evidence type="ECO:0000256" key="6">
    <source>
        <dbReference type="SAM" id="Phobius"/>
    </source>
</evidence>
<evidence type="ECO:0000256" key="3">
    <source>
        <dbReference type="ARBA" id="ARBA00022692"/>
    </source>
</evidence>
<dbReference type="NCBIfam" id="TIGR04407">
    <property type="entry name" value="LptF_YjgP"/>
    <property type="match status" value="1"/>
</dbReference>
<evidence type="ECO:0000256" key="5">
    <source>
        <dbReference type="ARBA" id="ARBA00023136"/>
    </source>
</evidence>
<evidence type="ECO:0000256" key="4">
    <source>
        <dbReference type="ARBA" id="ARBA00022989"/>
    </source>
</evidence>
<organism evidence="7 8">
    <name type="scientific">Roseovarius aestuarii</name>
    <dbReference type="NCBI Taxonomy" id="475083"/>
    <lineage>
        <taxon>Bacteria</taxon>
        <taxon>Pseudomonadati</taxon>
        <taxon>Pseudomonadota</taxon>
        <taxon>Alphaproteobacteria</taxon>
        <taxon>Rhodobacterales</taxon>
        <taxon>Roseobacteraceae</taxon>
        <taxon>Roseovarius</taxon>
    </lineage>
</organism>
<gene>
    <name evidence="7" type="ORF">ROA7745_02207</name>
</gene>
<dbReference type="InterPro" id="IPR005495">
    <property type="entry name" value="LptG/LptF_permease"/>
</dbReference>
<keyword evidence="4 6" id="KW-1133">Transmembrane helix</keyword>
<keyword evidence="3 6" id="KW-0812">Transmembrane</keyword>
<sequence length="383" mass="41945">MGVSVTRFDRYMLSQFMVLFGFFALVLVSIFWINKAVRMFDRLIADGQPAWVFLEFTALTLPGVIGIVLPIAAFAGAVYVTNRLSTESELTVMQATGYSPYRLIRPVVVFGIIVAAMMSILTHFLIPSSLSQLERRQAEISQNITAKLLTAGEFLHPAPGITFYIRNITPVGELQNVFLSDRRDRDNPVTYTSSTAYLVQQDGGTKLVMVKGLAQTHNRENNRLFTTHFDDFSYDISTLVVSDSTGTTEVAFAKTSDLLLKPGEIAEQSGVGLGAVAYEAHSRFAQVLMCIVAATIGFATLLLGNYSRFGVWRQVIVAFLLLVSIKLVEGAASGPVLKNASLWPLMYVPAAVGSILSLILLYISANPGFTRMFTRRQSAGDAP</sequence>
<dbReference type="InterPro" id="IPR030922">
    <property type="entry name" value="LptF"/>
</dbReference>
<dbReference type="GO" id="GO:0043190">
    <property type="term" value="C:ATP-binding cassette (ABC) transporter complex"/>
    <property type="evidence" value="ECO:0007669"/>
    <property type="project" value="InterPro"/>
</dbReference>
<evidence type="ECO:0000256" key="1">
    <source>
        <dbReference type="ARBA" id="ARBA00004651"/>
    </source>
</evidence>
<dbReference type="PANTHER" id="PTHR33529">
    <property type="entry name" value="SLR0882 PROTEIN-RELATED"/>
    <property type="match status" value="1"/>
</dbReference>
<feature type="transmembrane region" description="Helical" evidence="6">
    <location>
        <begin position="284"/>
        <end position="304"/>
    </location>
</feature>
<dbReference type="GO" id="GO:0055085">
    <property type="term" value="P:transmembrane transport"/>
    <property type="evidence" value="ECO:0007669"/>
    <property type="project" value="InterPro"/>
</dbReference>
<name>A0A1X7BRV2_9RHOB</name>
<feature type="transmembrane region" description="Helical" evidence="6">
    <location>
        <begin position="103"/>
        <end position="126"/>
    </location>
</feature>
<dbReference type="GO" id="GO:0015920">
    <property type="term" value="P:lipopolysaccharide transport"/>
    <property type="evidence" value="ECO:0007669"/>
    <property type="project" value="TreeGrafter"/>
</dbReference>
<keyword evidence="5 6" id="KW-0472">Membrane</keyword>
<keyword evidence="2" id="KW-1003">Cell membrane</keyword>